<feature type="transmembrane region" description="Helical" evidence="9">
    <location>
        <begin position="126"/>
        <end position="144"/>
    </location>
</feature>
<evidence type="ECO:0000256" key="9">
    <source>
        <dbReference type="SAM" id="Phobius"/>
    </source>
</evidence>
<keyword evidence="3" id="KW-1003">Cell membrane</keyword>
<feature type="transmembrane region" description="Helical" evidence="9">
    <location>
        <begin position="12"/>
        <end position="29"/>
    </location>
</feature>
<dbReference type="PANTHER" id="PTHR35011">
    <property type="entry name" value="2,3-DIKETO-L-GULONATE TRAP TRANSPORTER SMALL PERMEASE PROTEIN YIAM"/>
    <property type="match status" value="1"/>
</dbReference>
<keyword evidence="2" id="KW-0813">Transport</keyword>
<protein>
    <submittedName>
        <fullName evidence="11">TRAP transporter small permease</fullName>
    </submittedName>
</protein>
<feature type="domain" description="Tripartite ATP-independent periplasmic transporters DctQ component" evidence="10">
    <location>
        <begin position="20"/>
        <end position="149"/>
    </location>
</feature>
<evidence type="ECO:0000256" key="6">
    <source>
        <dbReference type="ARBA" id="ARBA00022989"/>
    </source>
</evidence>
<dbReference type="InterPro" id="IPR007387">
    <property type="entry name" value="TRAP_DctQ"/>
</dbReference>
<name>A0A9X1KZA1_9BACT</name>
<gene>
    <name evidence="11" type="ORF">LDX50_27715</name>
</gene>
<dbReference type="PANTHER" id="PTHR35011:SF2">
    <property type="entry name" value="2,3-DIKETO-L-GULONATE TRAP TRANSPORTER SMALL PERMEASE PROTEIN YIAM"/>
    <property type="match status" value="1"/>
</dbReference>
<keyword evidence="12" id="KW-1185">Reference proteome</keyword>
<evidence type="ECO:0000313" key="11">
    <source>
        <dbReference type="EMBL" id="MCA6078693.1"/>
    </source>
</evidence>
<proteinExistence type="inferred from homology"/>
<evidence type="ECO:0000256" key="3">
    <source>
        <dbReference type="ARBA" id="ARBA00022475"/>
    </source>
</evidence>
<evidence type="ECO:0000313" key="12">
    <source>
        <dbReference type="Proteomes" id="UP001139409"/>
    </source>
</evidence>
<dbReference type="GO" id="GO:0022857">
    <property type="term" value="F:transmembrane transporter activity"/>
    <property type="evidence" value="ECO:0007669"/>
    <property type="project" value="TreeGrafter"/>
</dbReference>
<feature type="transmembrane region" description="Helical" evidence="9">
    <location>
        <begin position="86"/>
        <end position="114"/>
    </location>
</feature>
<evidence type="ECO:0000256" key="4">
    <source>
        <dbReference type="ARBA" id="ARBA00022519"/>
    </source>
</evidence>
<keyword evidence="4" id="KW-0997">Cell inner membrane</keyword>
<dbReference type="AlphaFoldDB" id="A0A9X1KZA1"/>
<dbReference type="GO" id="GO:0005886">
    <property type="term" value="C:plasma membrane"/>
    <property type="evidence" value="ECO:0007669"/>
    <property type="project" value="UniProtKB-SubCell"/>
</dbReference>
<dbReference type="Proteomes" id="UP001139409">
    <property type="component" value="Unassembled WGS sequence"/>
</dbReference>
<keyword evidence="6 9" id="KW-1133">Transmembrane helix</keyword>
<keyword evidence="7 9" id="KW-0472">Membrane</keyword>
<dbReference type="InterPro" id="IPR055348">
    <property type="entry name" value="DctQ"/>
</dbReference>
<comment type="subcellular location">
    <subcellularLocation>
        <location evidence="1">Cell inner membrane</location>
        <topology evidence="1">Multi-pass membrane protein</topology>
    </subcellularLocation>
</comment>
<evidence type="ECO:0000256" key="5">
    <source>
        <dbReference type="ARBA" id="ARBA00022692"/>
    </source>
</evidence>
<comment type="caution">
    <text evidence="11">The sequence shown here is derived from an EMBL/GenBank/DDBJ whole genome shotgun (WGS) entry which is preliminary data.</text>
</comment>
<organism evidence="11 12">
    <name type="scientific">Fulvivirga sedimenti</name>
    <dbReference type="NCBI Taxonomy" id="2879465"/>
    <lineage>
        <taxon>Bacteria</taxon>
        <taxon>Pseudomonadati</taxon>
        <taxon>Bacteroidota</taxon>
        <taxon>Cytophagia</taxon>
        <taxon>Cytophagales</taxon>
        <taxon>Fulvivirgaceae</taxon>
        <taxon>Fulvivirga</taxon>
    </lineage>
</organism>
<reference evidence="11" key="1">
    <citation type="submission" date="2021-09" db="EMBL/GenBank/DDBJ databases">
        <title>Fulvivirga sp. isolated from coastal sediment.</title>
        <authorList>
            <person name="Yu H."/>
        </authorList>
    </citation>
    <scope>NUCLEOTIDE SEQUENCE</scope>
    <source>
        <strain evidence="11">1062</strain>
    </source>
</reference>
<dbReference type="GO" id="GO:0015740">
    <property type="term" value="P:C4-dicarboxylate transport"/>
    <property type="evidence" value="ECO:0007669"/>
    <property type="project" value="TreeGrafter"/>
</dbReference>
<dbReference type="RefSeq" id="WP_225699546.1">
    <property type="nucleotide sequence ID" value="NZ_JAIXNE010000006.1"/>
</dbReference>
<evidence type="ECO:0000256" key="1">
    <source>
        <dbReference type="ARBA" id="ARBA00004429"/>
    </source>
</evidence>
<feature type="transmembrane region" description="Helical" evidence="9">
    <location>
        <begin position="44"/>
        <end position="65"/>
    </location>
</feature>
<evidence type="ECO:0000259" key="10">
    <source>
        <dbReference type="Pfam" id="PF04290"/>
    </source>
</evidence>
<accession>A0A9X1KZA1</accession>
<dbReference type="Pfam" id="PF04290">
    <property type="entry name" value="DctQ"/>
    <property type="match status" value="1"/>
</dbReference>
<dbReference type="EMBL" id="JAIXNE010000006">
    <property type="protein sequence ID" value="MCA6078693.1"/>
    <property type="molecule type" value="Genomic_DNA"/>
</dbReference>
<comment type="similarity">
    <text evidence="8">Belongs to the TRAP transporter small permease family.</text>
</comment>
<sequence length="157" mass="17498">MRERVDSILARILVILMGIMVLNVLWQVFSRYVLNDPSSFTDELAGFLMIWTGLLGAAFASGKGLHLAIDIVQDMSNDRWKTRLDYIINSLVIVFALTVLTIGGGRLVYLTLYLEQYSANLNIPVGYVYIVLPLSGILIVYYSISNIIKLKYSGDGG</sequence>
<keyword evidence="5 9" id="KW-0812">Transmembrane</keyword>
<evidence type="ECO:0000256" key="8">
    <source>
        <dbReference type="ARBA" id="ARBA00038436"/>
    </source>
</evidence>
<evidence type="ECO:0000256" key="7">
    <source>
        <dbReference type="ARBA" id="ARBA00023136"/>
    </source>
</evidence>
<evidence type="ECO:0000256" key="2">
    <source>
        <dbReference type="ARBA" id="ARBA00022448"/>
    </source>
</evidence>